<dbReference type="GO" id="GO:0008236">
    <property type="term" value="F:serine-type peptidase activity"/>
    <property type="evidence" value="ECO:0007669"/>
    <property type="project" value="InterPro"/>
</dbReference>
<feature type="compositionally biased region" description="Polar residues" evidence="1">
    <location>
        <begin position="646"/>
        <end position="661"/>
    </location>
</feature>
<dbReference type="InterPro" id="IPR029058">
    <property type="entry name" value="AB_hydrolase_fold"/>
</dbReference>
<dbReference type="OrthoDB" id="10249433at2759"/>
<dbReference type="InterPro" id="IPR001375">
    <property type="entry name" value="Peptidase_S9_cat"/>
</dbReference>
<dbReference type="GO" id="GO:0006508">
    <property type="term" value="P:proteolysis"/>
    <property type="evidence" value="ECO:0007669"/>
    <property type="project" value="InterPro"/>
</dbReference>
<sequence length="779" mass="92088">MNIDVNKFWNDKTYEIFNKEENIKELHNKKFPALFLYYTKDVKTKHTIMYFHSNSCDLGIWETPCPIQPYSALLNQYDDELKNLVYIPELMNIDVNKFWNDKTYEIFNKEENIKELHNKKFPALFLYYTKDVKTKHTIMYFHSNSCDLGQIYDELNHLHEHLHANILAIEYIGFGLCYLEGSTNQYNINRRALAAYNFLKSLNIKNENILLFGRSIGTGVASKLAYNLKLIGVSVAGIILHSPYISIEKLVEDYFTYSSYFIENIYDNYKNLSFLSNNTDSDIPILLIHGKEDEIIHVSHSEYLMKNLNNKFKHASYPTDSYHNYYYVIDDLGIPIKIFLETLSKSKNAKSVDINIPKAYFYRELIYYRINGLDETFKRLNEDEKNKNTNDKKTTKGESSKDICSIDKLTKKRDSKKKDKKEKSTNITCTNIINNNSSNDLSIQNITNANIKNKEQEYTDQSTQKNNNTCSKKGDSIYSIIKNEYIRNTLENNLKKNYMASKKHYHKNDEEKKKSNIKQHNVIHKEDENKILKQKHSDLKKNKHLDKYNIEENVHKKSKETKNTKTSKGYTNILNKNYDKDIINEEKKKKKKKNINNVNINIITSSSSKKNFNDHYENNLFDKWDGKIYCTKKKKTTEESDEKNEFNTNVEQNISSYQSNQRNKKGTNDDNNLDNENNIYIKECNIYDINSINNNNNKYEICNYDNDNDNTFKRNSSSSNLDKDKNHTLYNEKYKDEYPKHVHEKNKKFPIIHYKINDFKYYIKNNIINKEKIDNIVEG</sequence>
<dbReference type="Proteomes" id="UP000030688">
    <property type="component" value="Unassembled WGS sequence"/>
</dbReference>
<protein>
    <recommendedName>
        <fullName evidence="2">Peptidase S9 prolyl oligopeptidase catalytic domain-containing protein</fullName>
    </recommendedName>
</protein>
<dbReference type="AlphaFoldDB" id="W7F3V3"/>
<evidence type="ECO:0000256" key="1">
    <source>
        <dbReference type="SAM" id="MobiDB-lite"/>
    </source>
</evidence>
<dbReference type="Pfam" id="PF00326">
    <property type="entry name" value="Peptidase_S9"/>
    <property type="match status" value="1"/>
</dbReference>
<name>W7F3V3_PLAF8</name>
<evidence type="ECO:0000259" key="2">
    <source>
        <dbReference type="Pfam" id="PF00326"/>
    </source>
</evidence>
<dbReference type="SUPFAM" id="SSF53474">
    <property type="entry name" value="alpha/beta-Hydrolases"/>
    <property type="match status" value="1"/>
</dbReference>
<dbReference type="PANTHER" id="PTHR12277:SF197">
    <property type="entry name" value="CHROMOSOME UNDETERMINED SCAFFOLD_38, WHOLE GENOME SHOTGUN SEQUENCE"/>
    <property type="match status" value="1"/>
</dbReference>
<evidence type="ECO:0000313" key="3">
    <source>
        <dbReference type="EMBL" id="EUR73555.1"/>
    </source>
</evidence>
<gene>
    <name evidence="3" type="ORF">PFBG_01905</name>
</gene>
<reference evidence="3 4" key="2">
    <citation type="submission" date="2013-02" db="EMBL/GenBank/DDBJ databases">
        <title>The Genome Sequence of Plasmodium falciparum 7G8.</title>
        <authorList>
            <consortium name="The Broad Institute Genome Sequencing Platform"/>
            <consortium name="The Broad Institute Genome Sequencing Center for Infectious Disease"/>
            <person name="Neafsey D."/>
            <person name="Cheeseman I."/>
            <person name="Volkman S."/>
            <person name="Adams J."/>
            <person name="Walker B."/>
            <person name="Young S.K."/>
            <person name="Zeng Q."/>
            <person name="Gargeya S."/>
            <person name="Fitzgerald M."/>
            <person name="Haas B."/>
            <person name="Abouelleil A."/>
            <person name="Alvarado L."/>
            <person name="Arachchi H.M."/>
            <person name="Berlin A.M."/>
            <person name="Chapman S.B."/>
            <person name="Dewar J."/>
            <person name="Goldberg J."/>
            <person name="Griggs A."/>
            <person name="Gujja S."/>
            <person name="Hansen M."/>
            <person name="Howarth C."/>
            <person name="Imamovic A."/>
            <person name="Larimer J."/>
            <person name="McCowan C."/>
            <person name="Murphy C."/>
            <person name="Neiman D."/>
            <person name="Pearson M."/>
            <person name="Priest M."/>
            <person name="Roberts A."/>
            <person name="Saif S."/>
            <person name="Shea T."/>
            <person name="Sisk P."/>
            <person name="Sykes S."/>
            <person name="Wortman J."/>
            <person name="Nusbaum C."/>
            <person name="Birren B."/>
        </authorList>
    </citation>
    <scope>NUCLEOTIDE SEQUENCE [LARGE SCALE GENOMIC DNA]</scope>
    <source>
        <strain evidence="3 4">7G8</strain>
    </source>
</reference>
<feature type="domain" description="Peptidase S9 prolyl oligopeptidase catalytic" evidence="2">
    <location>
        <begin position="199"/>
        <end position="315"/>
    </location>
</feature>
<accession>W7F3V3</accession>
<dbReference type="EMBL" id="KE123605">
    <property type="protein sequence ID" value="EUR73555.1"/>
    <property type="molecule type" value="Genomic_DNA"/>
</dbReference>
<feature type="region of interest" description="Disordered" evidence="1">
    <location>
        <begin position="636"/>
        <end position="674"/>
    </location>
</feature>
<dbReference type="Gene3D" id="3.40.50.1820">
    <property type="entry name" value="alpha/beta hydrolase"/>
    <property type="match status" value="1"/>
</dbReference>
<dbReference type="PANTHER" id="PTHR12277">
    <property type="entry name" value="ALPHA/BETA HYDROLASE DOMAIN-CONTAINING PROTEIN"/>
    <property type="match status" value="1"/>
</dbReference>
<evidence type="ECO:0000313" key="4">
    <source>
        <dbReference type="Proteomes" id="UP000030688"/>
    </source>
</evidence>
<proteinExistence type="predicted"/>
<reference evidence="4" key="1">
    <citation type="submission" date="2007-11" db="EMBL/GenBank/DDBJ databases">
        <authorList>
            <consortium name="The Broad Institute Genome Sequencing Platform"/>
            <person name="Volkman S.K."/>
            <person name="Daily J.P."/>
            <person name="Sarr O."/>
            <person name="Ndiaye D."/>
            <person name="Ndir O."/>
            <person name="Mboup S."/>
            <person name="Lukens A."/>
            <person name="Stange-Thomann N."/>
            <person name="Mauceli E."/>
            <person name="Gnerre S."/>
            <person name="Jaffe D."/>
            <person name="Zainoun J."/>
            <person name="Wiegand R.C."/>
            <person name="Birren B."/>
            <person name="Galagan J."/>
            <person name="Lander E."/>
            <person name="Wirth D.F."/>
        </authorList>
    </citation>
    <scope>NUCLEOTIDE SEQUENCE [LARGE SCALE GENOMIC DNA]</scope>
    <source>
        <strain evidence="4">7G8</strain>
    </source>
</reference>
<organism evidence="3 4">
    <name type="scientific">Plasmodium falciparum (isolate 7G8)</name>
    <dbReference type="NCBI Taxonomy" id="57266"/>
    <lineage>
        <taxon>Eukaryota</taxon>
        <taxon>Sar</taxon>
        <taxon>Alveolata</taxon>
        <taxon>Apicomplexa</taxon>
        <taxon>Aconoidasida</taxon>
        <taxon>Haemosporida</taxon>
        <taxon>Plasmodiidae</taxon>
        <taxon>Plasmodium</taxon>
        <taxon>Plasmodium (Laverania)</taxon>
    </lineage>
</organism>